<dbReference type="EMBL" id="CP039247">
    <property type="protein sequence ID" value="QCB27812.1"/>
    <property type="molecule type" value="Genomic_DNA"/>
</dbReference>
<proteinExistence type="predicted"/>
<dbReference type="PANTHER" id="PTHR43420">
    <property type="entry name" value="ACETYLTRANSFERASE"/>
    <property type="match status" value="1"/>
</dbReference>
<evidence type="ECO:0000259" key="3">
    <source>
        <dbReference type="PROSITE" id="PS51186"/>
    </source>
</evidence>
<dbReference type="InterPro" id="IPR000182">
    <property type="entry name" value="GNAT_dom"/>
</dbReference>
<reference evidence="4 5" key="1">
    <citation type="submission" date="2019-04" db="EMBL/GenBank/DDBJ databases">
        <title>Corynebacterium endometrii sp. nov., isolated from the uterus of a cow with endometritis.</title>
        <authorList>
            <person name="Ballas P."/>
            <person name="Ruckert C."/>
            <person name="Wagener K."/>
            <person name="Drillich M."/>
            <person name="Kaempfer P."/>
            <person name="Busse H.-J."/>
            <person name="Ehling-Schulz M."/>
        </authorList>
    </citation>
    <scope>NUCLEOTIDE SEQUENCE [LARGE SCALE GENOMIC DNA]</scope>
    <source>
        <strain evidence="4 5">LMM-1653</strain>
    </source>
</reference>
<keyword evidence="2 4" id="KW-0012">Acyltransferase</keyword>
<dbReference type="AlphaFoldDB" id="A0A4P7QDV9"/>
<dbReference type="RefSeq" id="WP_136140631.1">
    <property type="nucleotide sequence ID" value="NZ_CP039247.1"/>
</dbReference>
<sequence length="189" mass="20744">MTDNYKANDSIKGVRLAKEEDRTYISRLLYLTNVFGDETADLPPVHRVDLPRYVENWSPLVDGGVIALSEMGVPAGGAWLRYFTYGPKGAAYMGAHDADPLDESQWATQYDPETIPELCIAVEGRYRGTGVGRMLLRNVCDLAAAQEAPAIALWVDANNAPARALYESEGFTDINVPGQDPGPMIKYFA</sequence>
<dbReference type="Pfam" id="PF00583">
    <property type="entry name" value="Acetyltransf_1"/>
    <property type="match status" value="1"/>
</dbReference>
<evidence type="ECO:0000256" key="2">
    <source>
        <dbReference type="ARBA" id="ARBA00023315"/>
    </source>
</evidence>
<name>A0A4P7QDV9_9CORY</name>
<dbReference type="EC" id="2.3.1.189" evidence="4"/>
<evidence type="ECO:0000313" key="4">
    <source>
        <dbReference type="EMBL" id="QCB27812.1"/>
    </source>
</evidence>
<dbReference type="KEGG" id="cee:CENDO_02570"/>
<evidence type="ECO:0000256" key="1">
    <source>
        <dbReference type="ARBA" id="ARBA00022679"/>
    </source>
</evidence>
<dbReference type="InterPro" id="IPR016181">
    <property type="entry name" value="Acyl_CoA_acyltransferase"/>
</dbReference>
<dbReference type="InterPro" id="IPR050680">
    <property type="entry name" value="YpeA/RimI_acetyltransf"/>
</dbReference>
<keyword evidence="5" id="KW-1185">Reference proteome</keyword>
<dbReference type="Proteomes" id="UP000296352">
    <property type="component" value="Chromosome"/>
</dbReference>
<evidence type="ECO:0000313" key="5">
    <source>
        <dbReference type="Proteomes" id="UP000296352"/>
    </source>
</evidence>
<dbReference type="SUPFAM" id="SSF55729">
    <property type="entry name" value="Acyl-CoA N-acyltransferases (Nat)"/>
    <property type="match status" value="1"/>
</dbReference>
<dbReference type="PROSITE" id="PS51186">
    <property type="entry name" value="GNAT"/>
    <property type="match status" value="1"/>
</dbReference>
<gene>
    <name evidence="4" type="primary">mshD1</name>
    <name evidence="4" type="ORF">CENDO_02570</name>
</gene>
<dbReference type="GO" id="GO:0035447">
    <property type="term" value="F:mycothiol synthase activity"/>
    <property type="evidence" value="ECO:0007669"/>
    <property type="project" value="UniProtKB-EC"/>
</dbReference>
<dbReference type="Gene3D" id="3.40.630.30">
    <property type="match status" value="1"/>
</dbReference>
<organism evidence="4 5">
    <name type="scientific">Corynebacterium endometrii</name>
    <dbReference type="NCBI Taxonomy" id="2488819"/>
    <lineage>
        <taxon>Bacteria</taxon>
        <taxon>Bacillati</taxon>
        <taxon>Actinomycetota</taxon>
        <taxon>Actinomycetes</taxon>
        <taxon>Mycobacteriales</taxon>
        <taxon>Corynebacteriaceae</taxon>
        <taxon>Corynebacterium</taxon>
    </lineage>
</organism>
<accession>A0A4P7QDV9</accession>
<keyword evidence="1 4" id="KW-0808">Transferase</keyword>
<dbReference type="OrthoDB" id="4553064at2"/>
<feature type="domain" description="N-acetyltransferase" evidence="3">
    <location>
        <begin position="40"/>
        <end position="189"/>
    </location>
</feature>
<protein>
    <submittedName>
        <fullName evidence="4">Mycothiol acetyltransferase</fullName>
        <ecNumber evidence="4">2.3.1.189</ecNumber>
    </submittedName>
</protein>